<dbReference type="InterPro" id="IPR036237">
    <property type="entry name" value="Xyl_isomerase-like_sf"/>
</dbReference>
<dbReference type="GO" id="GO:0016853">
    <property type="term" value="F:isomerase activity"/>
    <property type="evidence" value="ECO:0007669"/>
    <property type="project" value="UniProtKB-KW"/>
</dbReference>
<dbReference type="NCBIfam" id="NF035939">
    <property type="entry name" value="TIM_EboE"/>
    <property type="match status" value="1"/>
</dbReference>
<keyword evidence="2" id="KW-1185">Reference proteome</keyword>
<evidence type="ECO:0000313" key="2">
    <source>
        <dbReference type="Proteomes" id="UP000297352"/>
    </source>
</evidence>
<dbReference type="SUPFAM" id="SSF51658">
    <property type="entry name" value="Xylose isomerase-like"/>
    <property type="match status" value="1"/>
</dbReference>
<name>A0ABY2ML64_9LEPT</name>
<reference evidence="2" key="1">
    <citation type="journal article" date="2019" name="PLoS Negl. Trop. Dis.">
        <title>Revisiting the worldwide diversity of Leptospira species in the environment.</title>
        <authorList>
            <person name="Vincent A.T."/>
            <person name="Schiettekatte O."/>
            <person name="Bourhy P."/>
            <person name="Veyrier F.J."/>
            <person name="Picardeau M."/>
        </authorList>
    </citation>
    <scope>NUCLEOTIDE SEQUENCE [LARGE SCALE GENOMIC DNA]</scope>
    <source>
        <strain evidence="2">201702449</strain>
    </source>
</reference>
<sequence>MRTKFGHVTYCSNIHLGESWEDHFEELKTYLPKIKTQFSPNEPFGIGLRLSNEASVSLSQSDTLFEWKKWLKQESMYVISINGFPYGGFHSEVVKEGVYHPDWSTLERYEYTKRLFFLLNEMLPEGEEGGVSTPPLSYLYFDSNETDLAKRKKNCTHYIIQTLVDLIRIKKKESRILHLDIEPEPDGFLGTFVNLVHWYENELLPMAIPILNQEFGFDEGIAIKNTKEHIRFCFDVCHLAVTHEINDVLFSELKRTGIKVGRIQVSSALKVDFSESIEGKLKLLKPFDEKKYLHQVVAVKQNGTKLSFKDLGEAILNGAEMGEEWRIHFHVPIFLDSYGEFLSTQEELLTVLKMQKQFPFTNVLEIETYTWNVLPTPLQISLESSIIRELDWLKTNLSEKKN</sequence>
<accession>A0ABY2ML64</accession>
<organism evidence="1 2">
    <name type="scientific">Leptospira levettii</name>
    <dbReference type="NCBI Taxonomy" id="2023178"/>
    <lineage>
        <taxon>Bacteria</taxon>
        <taxon>Pseudomonadati</taxon>
        <taxon>Spirochaetota</taxon>
        <taxon>Spirochaetia</taxon>
        <taxon>Leptospirales</taxon>
        <taxon>Leptospiraceae</taxon>
        <taxon>Leptospira</taxon>
    </lineage>
</organism>
<proteinExistence type="predicted"/>
<evidence type="ECO:0000313" key="1">
    <source>
        <dbReference type="EMBL" id="TGL68488.1"/>
    </source>
</evidence>
<protein>
    <submittedName>
        <fullName evidence="1">Xylose isomerase</fullName>
    </submittedName>
</protein>
<dbReference type="EMBL" id="RQGI01000053">
    <property type="protein sequence ID" value="TGL68488.1"/>
    <property type="molecule type" value="Genomic_DNA"/>
</dbReference>
<gene>
    <name evidence="1" type="ORF">EHQ60_14380</name>
</gene>
<comment type="caution">
    <text evidence="1">The sequence shown here is derived from an EMBL/GenBank/DDBJ whole genome shotgun (WGS) entry which is preliminary data.</text>
</comment>
<dbReference type="Proteomes" id="UP000297352">
    <property type="component" value="Unassembled WGS sequence"/>
</dbReference>
<keyword evidence="1" id="KW-0413">Isomerase</keyword>
<dbReference type="RefSeq" id="WP_135638232.1">
    <property type="nucleotide sequence ID" value="NZ_JAMQQB010000001.1"/>
</dbReference>